<reference evidence="4" key="2">
    <citation type="journal article" date="2021" name="Genome Biol. Evol.">
        <title>Developing a high-quality reference genome for a parasitic bivalve with doubly uniparental inheritance (Bivalvia: Unionida).</title>
        <authorList>
            <person name="Smith C.H."/>
        </authorList>
    </citation>
    <scope>NUCLEOTIDE SEQUENCE</scope>
    <source>
        <strain evidence="4">CHS0354</strain>
        <tissue evidence="4">Mantle</tissue>
    </source>
</reference>
<dbReference type="CDD" id="cd00009">
    <property type="entry name" value="AAA"/>
    <property type="match status" value="1"/>
</dbReference>
<dbReference type="GO" id="GO:0016887">
    <property type="term" value="F:ATP hydrolysis activity"/>
    <property type="evidence" value="ECO:0007669"/>
    <property type="project" value="InterPro"/>
</dbReference>
<dbReference type="PANTHER" id="PTHR22605:SF16">
    <property type="entry name" value="E3 UBIQUITIN-PROTEIN LIGASE RNF213"/>
    <property type="match status" value="1"/>
</dbReference>
<name>A0AAE0VPM3_9BIVA</name>
<evidence type="ECO:0000256" key="2">
    <source>
        <dbReference type="SAM" id="MobiDB-lite"/>
    </source>
</evidence>
<sequence>MKCRTCKADLSDDDKFCFECGTTVSESTMVVLCEGRQKDGTPCGTELKESYKFCRKCGKKVDKFLPKKQTPCQGKKEDGSVCGNLLEEDDKFCTECGTHQLTAPVSPEEFSEQLQEPQKETEMESDRNRNVKCPAEDQDTDLQHIEVDDPSVVESDHAIAVEEKYKENTNRDQIQDNSANYDRVAIQESGNKQDSQMDKFTKDVKESKLWAKVVQEGNIQHDAKKNAEQLNKKDDVVSMETDEHVSADMINKITTEKPYSEHSMSDEGKTKSGTESTEPKLIENDKKMGKDTGDSEGIKMSKDEKTQKISKDAKKDSSQNVSSKGAAAGEKNAGKNINLRQSADVVRIHFHSLVSAEFGLTSSDVVIIRFGDDELGGWNSDIHRPELVRNYEDEYAEFKLVLDIPKKHLSGSRYIYYKYVVATDKVQKEKGAKYVWEQYGLHDYSNRTLKLPENRKNIVEWHRYDGIVFPKAGEGLWNKVKNFFKGEIKERVKKDLVQTMQYFLPKFFQDLFDGHLPEVSVDEALIQLEELLHSLRKVYFVDFECYSKLPDYERKISDIILQPLLKSFEEAPLCNWKETPVDSKRRMLHAATVVSLLKCFKLKLNPAEEELLARGLLVRPNHETKTCHDLDCIEKYFPKRKKKQLNNFLVSFIESMATTAESPMIFLCMPLHHFLSGAVKPFDRVPGDCSHDHKVPKWWGTNYISKTVEIFKKGSYSKWTVNLEQVVSTLHPIFEIDYLLPRTFMALLKLEAVIDAVKTGMIPLEVCAATLTFYVRTTRPRMSSTHASKEEEIIGIALSTLRDVCKAAVQKPDERSDLVPSRMFYKIAGSLLTETLGSSVQFLIAGAVQIFLHALSAYDVMSKSVSLETPNTRRKHSKHLNILKGLYGDVRKWHGYYLKYWKTCLENYLKCWDTIFAPIDLPSEAVKESWNSVAENDLNYILREEMLKDPHSTYLLIDLYCREVEIFHPCVQNCLSQLAFKAIETGYSAEMHQLGNRERERFGQLLSTLYEREWETAMKRRDMEEDRIILQYLLTWTPFSHFLKMFCKLILHYLSIVGFMKNMYPSIIEINAQAINVNHVSTVDPGNTKVKCAKNAPIGDDKKLYLLSQTCIEELTQAISVIDQRVQALKNGTVTIRDLSVIKDAEDKFQELTKIMFEKSEEKGNTFDVANAVKIRQIEVDTYLSEKKYVVTLLQLCQHIPSVDTSELDRTIKHLKENKDLCIRDICQPADVETTTLETFWPNITAYKLSAEVVSMLEPMHASYRSNIFLNLWQGIGRTSKARTLEEVYEQVWKPSISKMEEITQKLVNGEILFGDMEKYLGQIYGDNQEKMVEEMMLINLSDGKARERVKQLKQYRLLEACVDGAKTILNVAKAYELSGDFEVIKIIASQENTANKMMKEFDDSLLKTCKFLEDLTPEKTNCLDHFINCKRLVLWLRESMKGGLKELKVFVDLASISAGEGDIEIAKVNCLHAATTGYASLIFDPDKHYGYKELLDKCQVLWKELKADPNLPKKLLDTNRHLEWLKTVKQAHGSVEVTSLAQAEAINSKGIFCVGALNTDKNTTMGLDLQNTLQLTVPDHEESQGHKQYTFEQLQDLQSRLMLVAGKAEQGKDDVDRFMLVFDSVARLANVFIKLNSAGCVLFKHWQTKFLCDPKRPVCTFIEFGQGTKPLKGRRTKNDDVTAVIPKIARFMENCLDKWIGHINQKRSEYLELNYFTTDQLVILQQELVKVGSSQSLDIKIYPLLSAVKENCTYEDLVDAMKKASKDVEVVQMEVDEEVKEIKVDEEVASEETKEKEEQNFIKEMMQAGYSKTLAESALLHVKPDEITEGIIWCSDHLEEEDIYKEDTEMGDGNQPDEQAIPYKGWKKSDQSVMSITAFILNRLEVAKGDIDVDPLIEDLEKLWEEFLTSVSSSVTDYLSVEHLGLIVRRLADKDSREIIRPFPSSFVPGTPNLILCPKADVLSTVLSVYMMDPNQPLPQADEVLVCTSQTTLDQLDVFWRRTIADTNGKIHCMVNSDLLDFEVSDRGERRLEQYMQQRKHLDLQYRLVVVCSTENEYKSRIITALDKFRRPPLPIPDIQHITDYIRIKLQVKEENSAAAVDFDKSSVRVVKSWRAGVGKSLYVKRSNENLTQQYPHHKMTDVVNIPLQDIEINVSQVTQTLLTHILPPGATTPRIFHLDIAHEVQEGVDFLLFNLLILGCLTDRSGYVWRHSPRDLYLIETIPIVESVQARKGGNTSYVHHVFDFLPFLTCRSPQESLDILTNKPKPRDFKQEDPQFDPMEFMGQTFQRPYQYLSRLDQGQGISDVDPTVPLGTPADCLKVLLRHCGVPDPSWAELHHFVWFLNSQLRDFESSSFCSAAAAYYLPGFSIFVLRFLIQMSRDFSTRSLQMSEESPTTMMEIDRKMQEEENNVQAEEEGLAQYQMRRTWESSPHPYLFFNPDGHTITFLGFNIDRNTGNLIDQQTRQVLETAIMPINLYDSLVRNRVPIQEDFDSLPRESKIERLCRVMGNEMPHDPDDTYELTTDNVKKILAIYMRFRCDIPVIIMGETGCGKTRLVKFLCELQTPHGTDVKNMVLMKVHGGTTSADIKRKVEEARKIAQQNTDQYGPHMYTVLFFDEANTTEAIGMIKEIMCDRSMDGNELYRCQNLKFVAACNPYKKHPEALIKRLEQAGLGYHVDADKTTDRLGRVPMRRLVYRVQPLPQSLLPLVWDFGQLNTQIEDLYIRQMVRRYIRNGKIPGIQGLIEVISGVLTASQDFMRQQQDECSFVSLRDVERVLNVMSWFYAQCQEGRTLFDRMDQIIHAGKGEDMEDDGDEDEEEELEDETQVRNFLLDDVTRSLVLALGVCYHACLKNREDYRKHVAPFFRAPCHLPRGHDQIEKDISVCQNVFLENVPLEKNIARNMALKENVFMMVTSIELRIPLFLVGKPGSSKSLAKTIVADAMQGNAAHKDLFKEFKQVQMVSFQCSPLSTPDGIVGTFRQCAQFQKDKDLDRFVSVVVLDEVGLAEDSPKMPLKTLHPLLEDGCQGDEEPLPHKKAG</sequence>
<feature type="compositionally biased region" description="Basic and acidic residues" evidence="2">
    <location>
        <begin position="254"/>
        <end position="317"/>
    </location>
</feature>
<evidence type="ECO:0000256" key="1">
    <source>
        <dbReference type="SAM" id="Coils"/>
    </source>
</evidence>
<feature type="compositionally biased region" description="Basic and acidic residues" evidence="2">
    <location>
        <begin position="117"/>
        <end position="129"/>
    </location>
</feature>
<proteinExistence type="predicted"/>
<protein>
    <recommendedName>
        <fullName evidence="3">AAA+ ATPase domain-containing protein</fullName>
    </recommendedName>
</protein>
<dbReference type="GO" id="GO:0005524">
    <property type="term" value="F:ATP binding"/>
    <property type="evidence" value="ECO:0007669"/>
    <property type="project" value="InterPro"/>
</dbReference>
<feature type="region of interest" description="Disordered" evidence="2">
    <location>
        <begin position="3018"/>
        <end position="3039"/>
    </location>
</feature>
<feature type="region of interest" description="Disordered" evidence="2">
    <location>
        <begin position="104"/>
        <end position="129"/>
    </location>
</feature>
<evidence type="ECO:0000259" key="3">
    <source>
        <dbReference type="SMART" id="SM00382"/>
    </source>
</evidence>
<feature type="domain" description="AAA+ ATPase" evidence="3">
    <location>
        <begin position="2540"/>
        <end position="2684"/>
    </location>
</feature>
<feature type="compositionally biased region" description="Low complexity" evidence="2">
    <location>
        <begin position="324"/>
        <end position="333"/>
    </location>
</feature>
<feature type="compositionally biased region" description="Basic and acidic residues" evidence="2">
    <location>
        <begin position="220"/>
        <end position="246"/>
    </location>
</feature>
<dbReference type="GO" id="GO:0004842">
    <property type="term" value="F:ubiquitin-protein transferase activity"/>
    <property type="evidence" value="ECO:0007669"/>
    <property type="project" value="InterPro"/>
</dbReference>
<reference evidence="4" key="3">
    <citation type="submission" date="2023-05" db="EMBL/GenBank/DDBJ databases">
        <authorList>
            <person name="Smith C.H."/>
        </authorList>
    </citation>
    <scope>NUCLEOTIDE SEQUENCE</scope>
    <source>
        <strain evidence="4">CHS0354</strain>
        <tissue evidence="4">Mantle</tissue>
    </source>
</reference>
<dbReference type="InterPro" id="IPR003593">
    <property type="entry name" value="AAA+_ATPase"/>
</dbReference>
<evidence type="ECO:0000313" key="5">
    <source>
        <dbReference type="Proteomes" id="UP001195483"/>
    </source>
</evidence>
<comment type="caution">
    <text evidence="4">The sequence shown here is derived from an EMBL/GenBank/DDBJ whole genome shotgun (WGS) entry which is preliminary data.</text>
</comment>
<dbReference type="SMART" id="SM00382">
    <property type="entry name" value="AAA"/>
    <property type="match status" value="1"/>
</dbReference>
<keyword evidence="5" id="KW-1185">Reference proteome</keyword>
<dbReference type="PANTHER" id="PTHR22605">
    <property type="entry name" value="RZ-TYPE DOMAIN-CONTAINING PROTEIN"/>
    <property type="match status" value="1"/>
</dbReference>
<dbReference type="Gene3D" id="3.40.50.300">
    <property type="entry name" value="P-loop containing nucleotide triphosphate hydrolases"/>
    <property type="match status" value="2"/>
</dbReference>
<dbReference type="SUPFAM" id="SSF52540">
    <property type="entry name" value="P-loop containing nucleoside triphosphate hydrolases"/>
    <property type="match status" value="1"/>
</dbReference>
<reference evidence="4" key="1">
    <citation type="journal article" date="2021" name="Genome Biol. Evol.">
        <title>A High-Quality Reference Genome for a Parasitic Bivalve with Doubly Uniparental Inheritance (Bivalvia: Unionida).</title>
        <authorList>
            <person name="Smith C.H."/>
        </authorList>
    </citation>
    <scope>NUCLEOTIDE SEQUENCE</scope>
    <source>
        <strain evidence="4">CHS0354</strain>
    </source>
</reference>
<feature type="coiled-coil region" evidence="1">
    <location>
        <begin position="2399"/>
        <end position="2426"/>
    </location>
</feature>
<organism evidence="4 5">
    <name type="scientific">Potamilus streckersoni</name>
    <dbReference type="NCBI Taxonomy" id="2493646"/>
    <lineage>
        <taxon>Eukaryota</taxon>
        <taxon>Metazoa</taxon>
        <taxon>Spiralia</taxon>
        <taxon>Lophotrochozoa</taxon>
        <taxon>Mollusca</taxon>
        <taxon>Bivalvia</taxon>
        <taxon>Autobranchia</taxon>
        <taxon>Heteroconchia</taxon>
        <taxon>Palaeoheterodonta</taxon>
        <taxon>Unionida</taxon>
        <taxon>Unionoidea</taxon>
        <taxon>Unionidae</taxon>
        <taxon>Ambleminae</taxon>
        <taxon>Lampsilini</taxon>
        <taxon>Potamilus</taxon>
    </lineage>
</organism>
<evidence type="ECO:0000313" key="4">
    <source>
        <dbReference type="EMBL" id="KAK3585584.1"/>
    </source>
</evidence>
<dbReference type="EMBL" id="JAEAOA010002152">
    <property type="protein sequence ID" value="KAK3585584.1"/>
    <property type="molecule type" value="Genomic_DNA"/>
</dbReference>
<accession>A0AAE0VPM3</accession>
<feature type="region of interest" description="Disordered" evidence="2">
    <location>
        <begin position="220"/>
        <end position="333"/>
    </location>
</feature>
<dbReference type="InterPro" id="IPR011704">
    <property type="entry name" value="ATPase_dyneun-rel_AAA"/>
</dbReference>
<dbReference type="InterPro" id="IPR031248">
    <property type="entry name" value="RNF213"/>
</dbReference>
<dbReference type="Proteomes" id="UP001195483">
    <property type="component" value="Unassembled WGS sequence"/>
</dbReference>
<gene>
    <name evidence="4" type="ORF">CHS0354_036771</name>
</gene>
<dbReference type="InterPro" id="IPR027417">
    <property type="entry name" value="P-loop_NTPase"/>
</dbReference>
<dbReference type="Pfam" id="PF07728">
    <property type="entry name" value="AAA_5"/>
    <property type="match status" value="1"/>
</dbReference>
<keyword evidence="1" id="KW-0175">Coiled coil</keyword>